<keyword evidence="1" id="KW-0732">Signal</keyword>
<dbReference type="AlphaFoldDB" id="A0A6A5X1Y3"/>
<feature type="chain" id="PRO_5025566281" description="Cyanovirin-N domain-containing protein" evidence="1">
    <location>
        <begin position="19"/>
        <end position="184"/>
    </location>
</feature>
<gene>
    <name evidence="2" type="ORF">P154DRAFT_570220</name>
</gene>
<name>A0A6A5X1Y3_9PLEO</name>
<evidence type="ECO:0008006" key="4">
    <source>
        <dbReference type="Google" id="ProtNLM"/>
    </source>
</evidence>
<sequence length="184" mass="21216">MKAIFMLTLFTTVTTVCQENCYSCFSYGSEQWNLTITKHLCNTAGKDTGLNWGNQKYFCEDFGDRDQFRTVSCPILRVGSLFYVVKEANCGIESCLYLGNAGLITVDYFKSHIKRRESRIRVRRWKDAVVVMIRLDPLRTSIMVVDIAERNQPPESASNAHNYQYGRLPIQKLQKQVICCEIPY</sequence>
<keyword evidence="3" id="KW-1185">Reference proteome</keyword>
<organism evidence="2 3">
    <name type="scientific">Amniculicola lignicola CBS 123094</name>
    <dbReference type="NCBI Taxonomy" id="1392246"/>
    <lineage>
        <taxon>Eukaryota</taxon>
        <taxon>Fungi</taxon>
        <taxon>Dikarya</taxon>
        <taxon>Ascomycota</taxon>
        <taxon>Pezizomycotina</taxon>
        <taxon>Dothideomycetes</taxon>
        <taxon>Pleosporomycetidae</taxon>
        <taxon>Pleosporales</taxon>
        <taxon>Amniculicolaceae</taxon>
        <taxon>Amniculicola</taxon>
    </lineage>
</organism>
<dbReference type="Proteomes" id="UP000799779">
    <property type="component" value="Unassembled WGS sequence"/>
</dbReference>
<feature type="signal peptide" evidence="1">
    <location>
        <begin position="1"/>
        <end position="18"/>
    </location>
</feature>
<accession>A0A6A5X1Y3</accession>
<reference evidence="2" key="1">
    <citation type="journal article" date="2020" name="Stud. Mycol.">
        <title>101 Dothideomycetes genomes: a test case for predicting lifestyles and emergence of pathogens.</title>
        <authorList>
            <person name="Haridas S."/>
            <person name="Albert R."/>
            <person name="Binder M."/>
            <person name="Bloem J."/>
            <person name="Labutti K."/>
            <person name="Salamov A."/>
            <person name="Andreopoulos B."/>
            <person name="Baker S."/>
            <person name="Barry K."/>
            <person name="Bills G."/>
            <person name="Bluhm B."/>
            <person name="Cannon C."/>
            <person name="Castanera R."/>
            <person name="Culley D."/>
            <person name="Daum C."/>
            <person name="Ezra D."/>
            <person name="Gonzalez J."/>
            <person name="Henrissat B."/>
            <person name="Kuo A."/>
            <person name="Liang C."/>
            <person name="Lipzen A."/>
            <person name="Lutzoni F."/>
            <person name="Magnuson J."/>
            <person name="Mondo S."/>
            <person name="Nolan M."/>
            <person name="Ohm R."/>
            <person name="Pangilinan J."/>
            <person name="Park H.-J."/>
            <person name="Ramirez L."/>
            <person name="Alfaro M."/>
            <person name="Sun H."/>
            <person name="Tritt A."/>
            <person name="Yoshinaga Y."/>
            <person name="Zwiers L.-H."/>
            <person name="Turgeon B."/>
            <person name="Goodwin S."/>
            <person name="Spatafora J."/>
            <person name="Crous P."/>
            <person name="Grigoriev I."/>
        </authorList>
    </citation>
    <scope>NUCLEOTIDE SEQUENCE</scope>
    <source>
        <strain evidence="2">CBS 123094</strain>
    </source>
</reference>
<evidence type="ECO:0000313" key="2">
    <source>
        <dbReference type="EMBL" id="KAF2006145.1"/>
    </source>
</evidence>
<proteinExistence type="predicted"/>
<protein>
    <recommendedName>
        <fullName evidence="4">Cyanovirin-N domain-containing protein</fullName>
    </recommendedName>
</protein>
<evidence type="ECO:0000256" key="1">
    <source>
        <dbReference type="SAM" id="SignalP"/>
    </source>
</evidence>
<dbReference type="EMBL" id="ML977560">
    <property type="protein sequence ID" value="KAF2006145.1"/>
    <property type="molecule type" value="Genomic_DNA"/>
</dbReference>
<evidence type="ECO:0000313" key="3">
    <source>
        <dbReference type="Proteomes" id="UP000799779"/>
    </source>
</evidence>